<evidence type="ECO:0000313" key="10">
    <source>
        <dbReference type="Proteomes" id="UP000315113"/>
    </source>
</evidence>
<sequence length="601" mass="67227">MAQRSFWTGKQLMTNQFYYLKLRANIMLDGDIDLAEREVRSFFKNTERVSNPAEVETKTGLSNSLAGLHTRNNGCIGFLACDTTLSNDELVRLLNFIQEIWLEKPCNTKVKPLSNSERWSYKVKSGGKDFICLLPFMACGELLGQNKIPEPKVTDIQSLTAYLAGSQDIKHKTIKAPTTGGTSTQHLHSLHKYKAKFFPRLIRSFLVECLPKLPTDKNNKVLLLDPFVGSGTALVEAALLGIDYAGVDIDKLSCAISEAKLNALVIAPERVDTSINELIQNATQGASYEAGYKFPRKIIQKFERWGALDEQIEYERIITKWKNAISGIKDNETRQLLWICLSDALTRKFVIRMMGTGVGRFALEIAKTSLDTLIISNLKLLTRSCHAAQSLIEAYQISLGKGTVRQGTAVSLPFADNSFSVIITSPPYLPASSGREDYLVGKAVSCLALNLMSDDEIEAAETSSVGSMKWSIENGDSLPSAVYELHDWLLSDPLREIKAKPVLAYYMALKKALKESFRVLMNNGLAFFVIGKESVFYKFSSREVLYKVDCDKIFADLALLSGFKIEDKIDVELDKKNMNARPRSLDSFYETVFILKKISER</sequence>
<dbReference type="Gene3D" id="3.40.50.150">
    <property type="entry name" value="Vaccinia Virus protein VP39"/>
    <property type="match status" value="2"/>
</dbReference>
<dbReference type="Pfam" id="PF01170">
    <property type="entry name" value="UPF0020"/>
    <property type="match status" value="1"/>
</dbReference>
<protein>
    <recommendedName>
        <fullName evidence="2">site-specific DNA-methyltransferase (cytosine-N(4)-specific)</fullName>
        <ecNumber evidence="2">2.1.1.113</ecNumber>
    </recommendedName>
</protein>
<comment type="catalytic activity">
    <reaction evidence="7">
        <text>a 2'-deoxycytidine in DNA + S-adenosyl-L-methionine = an N(4)-methyl-2'-deoxycytidine in DNA + S-adenosyl-L-homocysteine + H(+)</text>
        <dbReference type="Rhea" id="RHEA:16857"/>
        <dbReference type="Rhea" id="RHEA-COMP:11369"/>
        <dbReference type="Rhea" id="RHEA-COMP:13674"/>
        <dbReference type="ChEBI" id="CHEBI:15378"/>
        <dbReference type="ChEBI" id="CHEBI:57856"/>
        <dbReference type="ChEBI" id="CHEBI:59789"/>
        <dbReference type="ChEBI" id="CHEBI:85452"/>
        <dbReference type="ChEBI" id="CHEBI:137933"/>
        <dbReference type="EC" id="2.1.1.113"/>
    </reaction>
</comment>
<evidence type="ECO:0000256" key="1">
    <source>
        <dbReference type="ARBA" id="ARBA00010203"/>
    </source>
</evidence>
<dbReference type="GO" id="GO:0032259">
    <property type="term" value="P:methylation"/>
    <property type="evidence" value="ECO:0007669"/>
    <property type="project" value="UniProtKB-KW"/>
</dbReference>
<keyword evidence="6" id="KW-0680">Restriction system</keyword>
<dbReference type="PROSITE" id="PS00093">
    <property type="entry name" value="N4_MTASE"/>
    <property type="match status" value="1"/>
</dbReference>
<feature type="domain" description="Ribosomal RNA large subunit methyltransferase K/L-like methyltransferase" evidence="8">
    <location>
        <begin position="216"/>
        <end position="291"/>
    </location>
</feature>
<keyword evidence="4" id="KW-0808">Transferase</keyword>
<gene>
    <name evidence="9" type="ORF">EWV78_18460</name>
</gene>
<keyword evidence="3" id="KW-0489">Methyltransferase</keyword>
<dbReference type="InterPro" id="IPR017985">
    <property type="entry name" value="MeTrfase_CN4_CS"/>
</dbReference>
<evidence type="ECO:0000313" key="9">
    <source>
        <dbReference type="EMBL" id="TRU32261.1"/>
    </source>
</evidence>
<dbReference type="InterPro" id="IPR029063">
    <property type="entry name" value="SAM-dependent_MTases_sf"/>
</dbReference>
<dbReference type="SUPFAM" id="SSF53335">
    <property type="entry name" value="S-adenosyl-L-methionine-dependent methyltransferases"/>
    <property type="match status" value="2"/>
</dbReference>
<dbReference type="GO" id="GO:0015667">
    <property type="term" value="F:site-specific DNA-methyltransferase (cytosine-N4-specific) activity"/>
    <property type="evidence" value="ECO:0007669"/>
    <property type="project" value="UniProtKB-EC"/>
</dbReference>
<evidence type="ECO:0000256" key="3">
    <source>
        <dbReference type="ARBA" id="ARBA00022603"/>
    </source>
</evidence>
<keyword evidence="5" id="KW-0949">S-adenosyl-L-methionine</keyword>
<organism evidence="9 10">
    <name type="scientific">Microcystis aeruginosa Ma_MB_F_20061100_S20D</name>
    <dbReference type="NCBI Taxonomy" id="2486253"/>
    <lineage>
        <taxon>Bacteria</taxon>
        <taxon>Bacillati</taxon>
        <taxon>Cyanobacteriota</taxon>
        <taxon>Cyanophyceae</taxon>
        <taxon>Oscillatoriophycideae</taxon>
        <taxon>Chroococcales</taxon>
        <taxon>Microcystaceae</taxon>
        <taxon>Microcystis</taxon>
    </lineage>
</organism>
<comment type="similarity">
    <text evidence="1">Belongs to the N(4)/N(6)-methyltransferase family. N(4) subfamily.</text>
</comment>
<evidence type="ECO:0000256" key="6">
    <source>
        <dbReference type="ARBA" id="ARBA00022747"/>
    </source>
</evidence>
<dbReference type="GO" id="GO:0003677">
    <property type="term" value="F:DNA binding"/>
    <property type="evidence" value="ECO:0007669"/>
    <property type="project" value="InterPro"/>
</dbReference>
<evidence type="ECO:0000256" key="7">
    <source>
        <dbReference type="ARBA" id="ARBA00049120"/>
    </source>
</evidence>
<dbReference type="InterPro" id="IPR000241">
    <property type="entry name" value="RlmKL-like_Mtase"/>
</dbReference>
<evidence type="ECO:0000256" key="4">
    <source>
        <dbReference type="ARBA" id="ARBA00022679"/>
    </source>
</evidence>
<dbReference type="GO" id="GO:0009307">
    <property type="term" value="P:DNA restriction-modification system"/>
    <property type="evidence" value="ECO:0007669"/>
    <property type="project" value="UniProtKB-KW"/>
</dbReference>
<evidence type="ECO:0000259" key="8">
    <source>
        <dbReference type="Pfam" id="PF01170"/>
    </source>
</evidence>
<name>A0A552ED62_MICAE</name>
<comment type="caution">
    <text evidence="9">The sequence shown here is derived from an EMBL/GenBank/DDBJ whole genome shotgun (WGS) entry which is preliminary data.</text>
</comment>
<dbReference type="Proteomes" id="UP000315113">
    <property type="component" value="Unassembled WGS sequence"/>
</dbReference>
<dbReference type="AlphaFoldDB" id="A0A552ED62"/>
<accession>A0A552ED62</accession>
<dbReference type="EMBL" id="SFBH01000141">
    <property type="protein sequence ID" value="TRU32261.1"/>
    <property type="molecule type" value="Genomic_DNA"/>
</dbReference>
<evidence type="ECO:0000256" key="5">
    <source>
        <dbReference type="ARBA" id="ARBA00022691"/>
    </source>
</evidence>
<evidence type="ECO:0000256" key="2">
    <source>
        <dbReference type="ARBA" id="ARBA00012185"/>
    </source>
</evidence>
<dbReference type="EC" id="2.1.1.113" evidence="2"/>
<reference evidence="9 10" key="1">
    <citation type="submission" date="2019-01" db="EMBL/GenBank/DDBJ databases">
        <title>Coherence of Microcystis species and biogeography revealed through population genomics.</title>
        <authorList>
            <person name="Perez-Carrascal O.M."/>
            <person name="Terrat Y."/>
            <person name="Giani A."/>
            <person name="Fortin N."/>
            <person name="Tromas N."/>
            <person name="Shapiro B.J."/>
        </authorList>
    </citation>
    <scope>NUCLEOTIDE SEQUENCE [LARGE SCALE GENOMIC DNA]</scope>
    <source>
        <strain evidence="9">Ma_MB_F_20061100_S20D</strain>
    </source>
</reference>
<proteinExistence type="inferred from homology"/>